<sequence>MSYRDCVRNEYYRKRKANQLSVKMIELKRSGIREECLALLEQRCENGDENILWAIFGPADKGSSLKEMIYKYDIDRFRPLVKFLRENTGIRDLEDIDFLAWLIDFQPRPYKIDVDYLALDRKRESEVMAAQEENVNARGRDNIPKGLPVAIIEPVEEPDLPEGGGISAGEAPVRPGKDSTGEGVKVGVTLTSKLENQEEGIGKDFFTESKARFRRLTAWFYASKAIRPAMLMIIASMIAYFLSIDEPREQSCMYWKDDHFQSAPCYLNIPGASLIALDAQKANNFRKITDWRTITPKDIGVVFYGKSVDTGVNIELFTCYGIHPVNPNIKLKPVTKYIYGRYIEPKIKLLQDSSKSLTLNQ</sequence>
<organism evidence="1 2">
    <name type="scientific">Filimonas effusa</name>
    <dbReference type="NCBI Taxonomy" id="2508721"/>
    <lineage>
        <taxon>Bacteria</taxon>
        <taxon>Pseudomonadati</taxon>
        <taxon>Bacteroidota</taxon>
        <taxon>Chitinophagia</taxon>
        <taxon>Chitinophagales</taxon>
        <taxon>Chitinophagaceae</taxon>
        <taxon>Filimonas</taxon>
    </lineage>
</organism>
<name>A0A4Q1D928_9BACT</name>
<accession>A0A4Q1D928</accession>
<evidence type="ECO:0000313" key="2">
    <source>
        <dbReference type="Proteomes" id="UP000290545"/>
    </source>
</evidence>
<evidence type="ECO:0000313" key="1">
    <source>
        <dbReference type="EMBL" id="RXK85720.1"/>
    </source>
</evidence>
<protein>
    <submittedName>
        <fullName evidence="1">Uncharacterized protein</fullName>
    </submittedName>
</protein>
<dbReference type="Proteomes" id="UP000290545">
    <property type="component" value="Unassembled WGS sequence"/>
</dbReference>
<dbReference type="AlphaFoldDB" id="A0A4Q1D928"/>
<proteinExistence type="predicted"/>
<dbReference type="OrthoDB" id="1340494at2"/>
<reference evidence="1 2" key="1">
    <citation type="submission" date="2019-01" db="EMBL/GenBank/DDBJ databases">
        <title>Filimonas sp. strain TTM-71.</title>
        <authorList>
            <person name="Chen W.-M."/>
        </authorList>
    </citation>
    <scope>NUCLEOTIDE SEQUENCE [LARGE SCALE GENOMIC DNA]</scope>
    <source>
        <strain evidence="1 2">TTM-71</strain>
    </source>
</reference>
<gene>
    <name evidence="1" type="ORF">ESB13_02575</name>
</gene>
<dbReference type="EMBL" id="SDHZ01000001">
    <property type="protein sequence ID" value="RXK85720.1"/>
    <property type="molecule type" value="Genomic_DNA"/>
</dbReference>
<dbReference type="RefSeq" id="WP_129001473.1">
    <property type="nucleotide sequence ID" value="NZ_SDHZ01000001.1"/>
</dbReference>
<keyword evidence="2" id="KW-1185">Reference proteome</keyword>
<comment type="caution">
    <text evidence="1">The sequence shown here is derived from an EMBL/GenBank/DDBJ whole genome shotgun (WGS) entry which is preliminary data.</text>
</comment>